<dbReference type="EMBL" id="KZ819325">
    <property type="protein sequence ID" value="PWN21554.1"/>
    <property type="molecule type" value="Genomic_DNA"/>
</dbReference>
<evidence type="ECO:0000256" key="6">
    <source>
        <dbReference type="ARBA" id="ARBA00023187"/>
    </source>
</evidence>
<dbReference type="SMART" id="SM00651">
    <property type="entry name" value="Sm"/>
    <property type="match status" value="1"/>
</dbReference>
<dbReference type="Gene3D" id="2.30.30.100">
    <property type="match status" value="1"/>
</dbReference>
<comment type="similarity">
    <text evidence="2 9">Belongs to the snRNP Sm proteins family.</text>
</comment>
<dbReference type="InterPro" id="IPR044641">
    <property type="entry name" value="Lsm7/SmG-like"/>
</dbReference>
<dbReference type="CDD" id="cd01719">
    <property type="entry name" value="Sm_G"/>
    <property type="match status" value="1"/>
</dbReference>
<sequence>MAKVSQPELKRFLDKRVSVNIQGGRKINGTLRGFDIFLNLVVDEAVEQIHPEGPGGQANTNAWTDGAGCGMVVVRGNSVTSLEGLEAIRTGM</sequence>
<dbReference type="GO" id="GO:0034719">
    <property type="term" value="C:SMN-Sm protein complex"/>
    <property type="evidence" value="ECO:0007669"/>
    <property type="project" value="TreeGrafter"/>
</dbReference>
<evidence type="ECO:0000256" key="2">
    <source>
        <dbReference type="ARBA" id="ARBA00006850"/>
    </source>
</evidence>
<dbReference type="GO" id="GO:0097526">
    <property type="term" value="C:spliceosomal tri-snRNP complex"/>
    <property type="evidence" value="ECO:0007669"/>
    <property type="project" value="TreeGrafter"/>
</dbReference>
<dbReference type="GO" id="GO:0005689">
    <property type="term" value="C:U12-type spliceosomal complex"/>
    <property type="evidence" value="ECO:0007669"/>
    <property type="project" value="TreeGrafter"/>
</dbReference>
<dbReference type="RefSeq" id="XP_025348714.1">
    <property type="nucleotide sequence ID" value="XM_025492302.1"/>
</dbReference>
<keyword evidence="12" id="KW-1185">Reference proteome</keyword>
<protein>
    <recommendedName>
        <fullName evidence="9">Small nuclear ribonucleoprotein G</fullName>
        <shortName evidence="9">snRNP-G</shortName>
    </recommendedName>
</protein>
<feature type="domain" description="Sm" evidence="10">
    <location>
        <begin position="4"/>
        <end position="88"/>
    </location>
</feature>
<dbReference type="InterPro" id="IPR047575">
    <property type="entry name" value="Sm"/>
</dbReference>
<evidence type="ECO:0000256" key="9">
    <source>
        <dbReference type="RuleBase" id="RU365052"/>
    </source>
</evidence>
<dbReference type="GO" id="GO:0005687">
    <property type="term" value="C:U4 snRNP"/>
    <property type="evidence" value="ECO:0007669"/>
    <property type="project" value="TreeGrafter"/>
</dbReference>
<dbReference type="GeneID" id="37014036"/>
<comment type="function">
    <text evidence="9">Plays a role in pre-mRNA splicing.</text>
</comment>
<dbReference type="Proteomes" id="UP000245942">
    <property type="component" value="Unassembled WGS sequence"/>
</dbReference>
<evidence type="ECO:0000313" key="11">
    <source>
        <dbReference type="EMBL" id="PWN21554.1"/>
    </source>
</evidence>
<evidence type="ECO:0000256" key="1">
    <source>
        <dbReference type="ARBA" id="ARBA00004123"/>
    </source>
</evidence>
<dbReference type="Pfam" id="PF01423">
    <property type="entry name" value="LSM"/>
    <property type="match status" value="1"/>
</dbReference>
<keyword evidence="7 9" id="KW-0539">Nucleus</keyword>
<dbReference type="GO" id="GO:0000387">
    <property type="term" value="P:spliceosomal snRNP assembly"/>
    <property type="evidence" value="ECO:0007669"/>
    <property type="project" value="UniProtKB-UniRule"/>
</dbReference>
<keyword evidence="6 9" id="KW-0508">mRNA splicing</keyword>
<evidence type="ECO:0000256" key="3">
    <source>
        <dbReference type="ARBA" id="ARBA00022664"/>
    </source>
</evidence>
<keyword evidence="8 9" id="KW-0687">Ribonucleoprotein</keyword>
<dbReference type="InterPro" id="IPR010920">
    <property type="entry name" value="LSM_dom_sf"/>
</dbReference>
<name>A0A316U9R4_9BASI</name>
<dbReference type="PROSITE" id="PS52002">
    <property type="entry name" value="SM"/>
    <property type="match status" value="1"/>
</dbReference>
<evidence type="ECO:0000256" key="8">
    <source>
        <dbReference type="ARBA" id="ARBA00023274"/>
    </source>
</evidence>
<comment type="subcellular location">
    <subcellularLocation>
        <location evidence="1 9">Nucleus</location>
    </subcellularLocation>
</comment>
<dbReference type="PANTHER" id="PTHR10553:SF2">
    <property type="entry name" value="SMALL NUCLEAR RIBONUCLEOPROTEIN G"/>
    <property type="match status" value="1"/>
</dbReference>
<dbReference type="OrthoDB" id="2146at2759"/>
<evidence type="ECO:0000256" key="5">
    <source>
        <dbReference type="ARBA" id="ARBA00022884"/>
    </source>
</evidence>
<dbReference type="PANTHER" id="PTHR10553">
    <property type="entry name" value="SMALL NUCLEAR RIBONUCLEOPROTEIN"/>
    <property type="match status" value="1"/>
</dbReference>
<gene>
    <name evidence="11" type="ORF">BCV69DRAFT_282274</name>
</gene>
<dbReference type="PIRSF" id="PIRSF037188">
    <property type="entry name" value="U6_snRNA_Lsm7"/>
    <property type="match status" value="1"/>
</dbReference>
<evidence type="ECO:0000256" key="4">
    <source>
        <dbReference type="ARBA" id="ARBA00022728"/>
    </source>
</evidence>
<dbReference type="InterPro" id="IPR034098">
    <property type="entry name" value="Sm_G"/>
</dbReference>
<dbReference type="GO" id="GO:0071004">
    <property type="term" value="C:U2-type prespliceosome"/>
    <property type="evidence" value="ECO:0007669"/>
    <property type="project" value="TreeGrafter"/>
</dbReference>
<evidence type="ECO:0000256" key="7">
    <source>
        <dbReference type="ARBA" id="ARBA00023242"/>
    </source>
</evidence>
<dbReference type="SUPFAM" id="SSF50182">
    <property type="entry name" value="Sm-like ribonucleoproteins"/>
    <property type="match status" value="1"/>
</dbReference>
<proteinExistence type="inferred from homology"/>
<evidence type="ECO:0000259" key="10">
    <source>
        <dbReference type="PROSITE" id="PS52002"/>
    </source>
</evidence>
<dbReference type="GO" id="GO:0071011">
    <property type="term" value="C:precatalytic spliceosome"/>
    <property type="evidence" value="ECO:0007669"/>
    <property type="project" value="TreeGrafter"/>
</dbReference>
<dbReference type="InterPro" id="IPR001163">
    <property type="entry name" value="Sm_dom_euk/arc"/>
</dbReference>
<dbReference type="STRING" id="1684307.A0A316U9R4"/>
<keyword evidence="3 9" id="KW-0507">mRNA processing</keyword>
<dbReference type="GO" id="GO:0005682">
    <property type="term" value="C:U5 snRNP"/>
    <property type="evidence" value="ECO:0007669"/>
    <property type="project" value="TreeGrafter"/>
</dbReference>
<dbReference type="GO" id="GO:0003723">
    <property type="term" value="F:RNA binding"/>
    <property type="evidence" value="ECO:0007669"/>
    <property type="project" value="UniProtKB-UniRule"/>
</dbReference>
<dbReference type="GO" id="GO:0071013">
    <property type="term" value="C:catalytic step 2 spliceosome"/>
    <property type="evidence" value="ECO:0007669"/>
    <property type="project" value="TreeGrafter"/>
</dbReference>
<organism evidence="11 12">
    <name type="scientific">Pseudomicrostroma glucosiphilum</name>
    <dbReference type="NCBI Taxonomy" id="1684307"/>
    <lineage>
        <taxon>Eukaryota</taxon>
        <taxon>Fungi</taxon>
        <taxon>Dikarya</taxon>
        <taxon>Basidiomycota</taxon>
        <taxon>Ustilaginomycotina</taxon>
        <taxon>Exobasidiomycetes</taxon>
        <taxon>Microstromatales</taxon>
        <taxon>Microstromatales incertae sedis</taxon>
        <taxon>Pseudomicrostroma</taxon>
    </lineage>
</organism>
<dbReference type="AlphaFoldDB" id="A0A316U9R4"/>
<keyword evidence="5 9" id="KW-0694">RNA-binding</keyword>
<reference evidence="11 12" key="1">
    <citation type="journal article" date="2018" name="Mol. Biol. Evol.">
        <title>Broad Genomic Sampling Reveals a Smut Pathogenic Ancestry of the Fungal Clade Ustilaginomycotina.</title>
        <authorList>
            <person name="Kijpornyongpan T."/>
            <person name="Mondo S.J."/>
            <person name="Barry K."/>
            <person name="Sandor L."/>
            <person name="Lee J."/>
            <person name="Lipzen A."/>
            <person name="Pangilinan J."/>
            <person name="LaButti K."/>
            <person name="Hainaut M."/>
            <person name="Henrissat B."/>
            <person name="Grigoriev I.V."/>
            <person name="Spatafora J.W."/>
            <person name="Aime M.C."/>
        </authorList>
    </citation>
    <scope>NUCLEOTIDE SEQUENCE [LARGE SCALE GENOMIC DNA]</scope>
    <source>
        <strain evidence="11 12">MCA 4718</strain>
    </source>
</reference>
<dbReference type="GO" id="GO:0005686">
    <property type="term" value="C:U2 snRNP"/>
    <property type="evidence" value="ECO:0007669"/>
    <property type="project" value="TreeGrafter"/>
</dbReference>
<dbReference type="GO" id="GO:0005685">
    <property type="term" value="C:U1 snRNP"/>
    <property type="evidence" value="ECO:0007669"/>
    <property type="project" value="TreeGrafter"/>
</dbReference>
<keyword evidence="4 9" id="KW-0747">Spliceosome</keyword>
<dbReference type="FunFam" id="2.30.30.100:FF:000107">
    <property type="entry name" value="Small nuclear ribonucleoprotein G"/>
    <property type="match status" value="1"/>
</dbReference>
<accession>A0A316U9R4</accession>
<evidence type="ECO:0000313" key="12">
    <source>
        <dbReference type="Proteomes" id="UP000245942"/>
    </source>
</evidence>